<dbReference type="AlphaFoldDB" id="A0A9P7YDH0"/>
<dbReference type="PANTHER" id="PTHR47804">
    <property type="entry name" value="60S RIBOSOMAL PROTEIN L19"/>
    <property type="match status" value="1"/>
</dbReference>
<dbReference type="PANTHER" id="PTHR47804:SF3">
    <property type="entry name" value="PROTEIN BRE4"/>
    <property type="match status" value="1"/>
</dbReference>
<evidence type="ECO:0000256" key="4">
    <source>
        <dbReference type="ARBA" id="ARBA00023136"/>
    </source>
</evidence>
<feature type="domain" description="Integral membrane bound transporter" evidence="8">
    <location>
        <begin position="718"/>
        <end position="842"/>
    </location>
</feature>
<feature type="compositionally biased region" description="Low complexity" evidence="5">
    <location>
        <begin position="17"/>
        <end position="27"/>
    </location>
</feature>
<name>A0A9P7YDH0_9HELO</name>
<feature type="domain" description="DUF2421" evidence="7">
    <location>
        <begin position="851"/>
        <end position="1076"/>
    </location>
</feature>
<keyword evidence="2 6" id="KW-0812">Transmembrane</keyword>
<dbReference type="Proteomes" id="UP000824998">
    <property type="component" value="Unassembled WGS sequence"/>
</dbReference>
<protein>
    <submittedName>
        <fullName evidence="9">Uncharacterized protein</fullName>
    </submittedName>
</protein>
<keyword evidence="3 6" id="KW-1133">Transmembrane helix</keyword>
<feature type="region of interest" description="Disordered" evidence="5">
    <location>
        <begin position="1"/>
        <end position="59"/>
    </location>
</feature>
<evidence type="ECO:0000256" key="3">
    <source>
        <dbReference type="ARBA" id="ARBA00022989"/>
    </source>
</evidence>
<evidence type="ECO:0000259" key="8">
    <source>
        <dbReference type="Pfam" id="PF13515"/>
    </source>
</evidence>
<proteinExistence type="predicted"/>
<dbReference type="Pfam" id="PF13515">
    <property type="entry name" value="FUSC_2"/>
    <property type="match status" value="1"/>
</dbReference>
<dbReference type="InterPro" id="IPR049453">
    <property type="entry name" value="Memb_transporter_dom"/>
</dbReference>
<keyword evidence="4 6" id="KW-0472">Membrane</keyword>
<dbReference type="InterPro" id="IPR018820">
    <property type="entry name" value="BRE4-related_DUF2421"/>
</dbReference>
<feature type="transmembrane region" description="Helical" evidence="6">
    <location>
        <begin position="230"/>
        <end position="250"/>
    </location>
</feature>
<comment type="subcellular location">
    <subcellularLocation>
        <location evidence="1">Membrane</location>
        <topology evidence="1">Multi-pass membrane protein</topology>
    </subcellularLocation>
</comment>
<dbReference type="OrthoDB" id="1924968at2759"/>
<feature type="transmembrane region" description="Helical" evidence="6">
    <location>
        <begin position="747"/>
        <end position="766"/>
    </location>
</feature>
<comment type="caution">
    <text evidence="9">The sequence shown here is derived from an EMBL/GenBank/DDBJ whole genome shotgun (WGS) entry which is preliminary data.</text>
</comment>
<feature type="region of interest" description="Disordered" evidence="5">
    <location>
        <begin position="76"/>
        <end position="100"/>
    </location>
</feature>
<dbReference type="PRINTS" id="PR02047">
    <property type="entry name" value="BREFELDNASP4"/>
</dbReference>
<evidence type="ECO:0000256" key="6">
    <source>
        <dbReference type="SAM" id="Phobius"/>
    </source>
</evidence>
<dbReference type="Pfam" id="PF10334">
    <property type="entry name" value="BRE4"/>
    <property type="match status" value="1"/>
</dbReference>
<evidence type="ECO:0000256" key="2">
    <source>
        <dbReference type="ARBA" id="ARBA00022692"/>
    </source>
</evidence>
<evidence type="ECO:0000256" key="1">
    <source>
        <dbReference type="ARBA" id="ARBA00004141"/>
    </source>
</evidence>
<dbReference type="EMBL" id="MU251585">
    <property type="protein sequence ID" value="KAG9231724.1"/>
    <property type="molecule type" value="Genomic_DNA"/>
</dbReference>
<sequence length="1097" mass="122705">MRRATNRAMSNPPLIVSSTPTTASSSAPRDHTSADAGTTTTSQSRRRRFSRANRQEAKHIRLQALNPGTRSSASSIYYGSFNRSPRQSRTSITTPSPRVSMSHSHLEGILQDDPDLDTYGVEEVRDGFFDGVFVKPAKRNPELDRVAKQHPLSLESLLPQQWHAMKDVVRDVTTTRVGIRLMKSFLAFFIAYVLCLMSPTRNWLGRYSYIMVLSTIINHPGRTMGAQLDGAILTTVGTAGGLGWGAFALWLSGCTPAAERGYGGILAAFLIVFMGSIAALRSYYIRLYQLVLASGLSLIYTCLADTSEAIRWGKLFDYGIPWLLGQVLSLVVCCAVFPDAGARPLAVALHRAFGVMQEGLSLPQPDSPALHRQLAVQFVGLSAACRDLTLDISITRFPPSDVLTLRNLMQAVIRCLLSLGMETAPFDKPEEKEEDTGPKEVVIDVDGSTKRPPLTRTNTAKKAVNLVTSKLADPTASLLSSMRNSLERCDAVLMDMSGYRKYLGPPPETSTDITGVIAKIRKSMIKYDEAEDSLMDNPTLPPTYSNHPEVIELFLFVHPIRQAAKAVENLLLQVMVMQQQRRGWRVYLPSYSFVKGLQRTNAQVRHDRGGLTVGFFFQSQASLGRVMKGMANVYKPLRPYQQDPDTTDAPGPFGMKRTETIGRYEEENDQNLKEKPFRYQLWMVLHRLQGFETRFALKVIIMTSLLAIPGWLPQSRGWWNQNESFWAVGMVWIMAHPRVGGNFQDLLTRAFCGVLGAIWGAFAYAAREGNPYVMAVFAAIYMIPMLYRFTLSKHPRSGIVGCFSFVVVSFAEKADQGQPSVVHVAWTRGLAFVIGVVTAVVVSWSLWPFVARNELRKALSSMMIYSSIIYRGVVARYIYYDKGDEPGVEDIKRSEMLEGRLREGFFRMREIMALTQHEIRLRGPFNATPYSALIDACEGFFEYLVSLRQASLFFHPHLMHDNKEATETLFSYRRDAVAAILMNLYVLAGALRGNRKVPRYLPSAAISRKRLLDKMAEVEAALAHTREIERIQSRGSEGEGRRWSQIYSYSYSQNLTGCVKQLEQLIVYTKEIVGEQGFGPVLEEFDVDDAVGIGRVS</sequence>
<dbReference type="GO" id="GO:0016020">
    <property type="term" value="C:membrane"/>
    <property type="evidence" value="ECO:0007669"/>
    <property type="project" value="UniProtKB-SubCell"/>
</dbReference>
<feature type="transmembrane region" description="Helical" evidence="6">
    <location>
        <begin position="826"/>
        <end position="850"/>
    </location>
</feature>
<accession>A0A9P7YDH0</accession>
<feature type="transmembrane region" description="Helical" evidence="6">
    <location>
        <begin position="772"/>
        <end position="790"/>
    </location>
</feature>
<evidence type="ECO:0000256" key="5">
    <source>
        <dbReference type="SAM" id="MobiDB-lite"/>
    </source>
</evidence>
<evidence type="ECO:0000313" key="10">
    <source>
        <dbReference type="Proteomes" id="UP000824998"/>
    </source>
</evidence>
<feature type="transmembrane region" description="Helical" evidence="6">
    <location>
        <begin position="695"/>
        <end position="712"/>
    </location>
</feature>
<dbReference type="InterPro" id="IPR023244">
    <property type="entry name" value="Brefeldin_A-sensitivity_4"/>
</dbReference>
<feature type="transmembrane region" description="Helical" evidence="6">
    <location>
        <begin position="286"/>
        <end position="304"/>
    </location>
</feature>
<feature type="transmembrane region" description="Helical" evidence="6">
    <location>
        <begin position="862"/>
        <end position="880"/>
    </location>
</feature>
<organism evidence="9 10">
    <name type="scientific">Amylocarpus encephaloides</name>
    <dbReference type="NCBI Taxonomy" id="45428"/>
    <lineage>
        <taxon>Eukaryota</taxon>
        <taxon>Fungi</taxon>
        <taxon>Dikarya</taxon>
        <taxon>Ascomycota</taxon>
        <taxon>Pezizomycotina</taxon>
        <taxon>Leotiomycetes</taxon>
        <taxon>Helotiales</taxon>
        <taxon>Helotiales incertae sedis</taxon>
        <taxon>Amylocarpus</taxon>
    </lineage>
</organism>
<reference evidence="9" key="1">
    <citation type="journal article" date="2021" name="IMA Fungus">
        <title>Genomic characterization of three marine fungi, including Emericellopsis atlantica sp. nov. with signatures of a generalist lifestyle and marine biomass degradation.</title>
        <authorList>
            <person name="Hagestad O.C."/>
            <person name="Hou L."/>
            <person name="Andersen J.H."/>
            <person name="Hansen E.H."/>
            <person name="Altermark B."/>
            <person name="Li C."/>
            <person name="Kuhnert E."/>
            <person name="Cox R.J."/>
            <person name="Crous P.W."/>
            <person name="Spatafora J.W."/>
            <person name="Lail K."/>
            <person name="Amirebrahimi M."/>
            <person name="Lipzen A."/>
            <person name="Pangilinan J."/>
            <person name="Andreopoulos W."/>
            <person name="Hayes R.D."/>
            <person name="Ng V."/>
            <person name="Grigoriev I.V."/>
            <person name="Jackson S.A."/>
            <person name="Sutton T.D.S."/>
            <person name="Dobson A.D.W."/>
            <person name="Rama T."/>
        </authorList>
    </citation>
    <scope>NUCLEOTIDE SEQUENCE</scope>
    <source>
        <strain evidence="9">TRa018bII</strain>
    </source>
</reference>
<evidence type="ECO:0000259" key="7">
    <source>
        <dbReference type="Pfam" id="PF10334"/>
    </source>
</evidence>
<feature type="transmembrane region" description="Helical" evidence="6">
    <location>
        <begin position="185"/>
        <end position="204"/>
    </location>
</feature>
<dbReference type="InterPro" id="IPR052430">
    <property type="entry name" value="IVT-Associated"/>
</dbReference>
<evidence type="ECO:0000313" key="9">
    <source>
        <dbReference type="EMBL" id="KAG9231724.1"/>
    </source>
</evidence>
<gene>
    <name evidence="9" type="ORF">BJ875DRAFT_468715</name>
</gene>
<keyword evidence="10" id="KW-1185">Reference proteome</keyword>
<feature type="transmembrane region" description="Helical" evidence="6">
    <location>
        <begin position="262"/>
        <end position="280"/>
    </location>
</feature>